<comment type="caution">
    <text evidence="2">The sequence shown here is derived from an EMBL/GenBank/DDBJ whole genome shotgun (WGS) entry which is preliminary data.</text>
</comment>
<feature type="transmembrane region" description="Helical" evidence="1">
    <location>
        <begin position="210"/>
        <end position="240"/>
    </location>
</feature>
<protein>
    <submittedName>
        <fullName evidence="2">Uncharacterized protein</fullName>
    </submittedName>
</protein>
<name>A0AAJ1BBM1_9ACTO</name>
<dbReference type="EMBL" id="JAKNHJ010000009">
    <property type="protein sequence ID" value="MCG4617940.1"/>
    <property type="molecule type" value="Genomic_DNA"/>
</dbReference>
<keyword evidence="1" id="KW-0472">Membrane</keyword>
<feature type="transmembrane region" description="Helical" evidence="1">
    <location>
        <begin position="281"/>
        <end position="308"/>
    </location>
</feature>
<keyword evidence="1" id="KW-0812">Transmembrane</keyword>
<accession>A0AAJ1BBM1</accession>
<gene>
    <name evidence="2" type="ORF">L0M99_05475</name>
</gene>
<dbReference type="RefSeq" id="WP_238128018.1">
    <property type="nucleotide sequence ID" value="NZ_JAGZVZ010000001.1"/>
</dbReference>
<feature type="transmembrane region" description="Helical" evidence="1">
    <location>
        <begin position="160"/>
        <end position="184"/>
    </location>
</feature>
<proteinExistence type="predicted"/>
<keyword evidence="1" id="KW-1133">Transmembrane helix</keyword>
<sequence>MHRLVRGVGVFLGLVIVCLAFLRAVQLENMLPLDSDDVGYINFQHTSLSTAQIDKGLAQLGKESGVELLQLSGTVGTREVTITSRAANQPSAPQAISFFRPGKTGTLYPAAGQPTLSRSGIYTVKGDGEQITAMKAWLSGVGAIHTWENFTAFQTYFLPLAYQGIILILAVAVFLVVAMIFGWFTTRADSRIVRLSAGYSKTQIVKSDSITLVSLVLLPTSVTILAGFGVIAVVVGAAAFQMVIPLIVLFICALCAIAVAVTIISYMTFPRLSDWVERRSLVAAFSWVGAAVCAVAIVFSLAALPIVYRAFLIAGDNREAARQASYLPEYHSVSFGGIVEEQRDYDPFVVPFAKLTSQLERKNQVFLFSKQNVPPEEADTLLKSGYESIVIVTPNSLAALEKIPNGCRFSEITGGAQRGVAHDVTADATLINSQVMSKLKFFTCKNDASTIAIAGQGIFALANKPLVVVVPDIKSAFTPDTVTSMATLGAIVFRDSQAVITQASSIGLNLTSDSTADSIAVYAQDQQLGYYVSLASIATLIFAAGFSMFISAQLYAASRLRSLFPLYVGGKSIGALVRPRLVLDFVFISVGTGVSIVTASTLGLETPLLYICICSAILFIVDIGLRRYVTHATLARVCQRKS</sequence>
<evidence type="ECO:0000313" key="2">
    <source>
        <dbReference type="EMBL" id="MCG4617940.1"/>
    </source>
</evidence>
<feature type="transmembrane region" description="Helical" evidence="1">
    <location>
        <begin position="246"/>
        <end position="269"/>
    </location>
</feature>
<evidence type="ECO:0000313" key="3">
    <source>
        <dbReference type="Proteomes" id="UP001200537"/>
    </source>
</evidence>
<feature type="transmembrane region" description="Helical" evidence="1">
    <location>
        <begin position="581"/>
        <end position="602"/>
    </location>
</feature>
<dbReference type="AlphaFoldDB" id="A0AAJ1BBM1"/>
<feature type="transmembrane region" description="Helical" evidence="1">
    <location>
        <begin position="528"/>
        <end position="552"/>
    </location>
</feature>
<feature type="transmembrane region" description="Helical" evidence="1">
    <location>
        <begin position="608"/>
        <end position="625"/>
    </location>
</feature>
<evidence type="ECO:0000256" key="1">
    <source>
        <dbReference type="SAM" id="Phobius"/>
    </source>
</evidence>
<dbReference type="Proteomes" id="UP001200537">
    <property type="component" value="Unassembled WGS sequence"/>
</dbReference>
<reference evidence="2" key="1">
    <citation type="submission" date="2022-01" db="EMBL/GenBank/DDBJ databases">
        <title>Collection of gut derived symbiotic bacterial strains cultured from healthy donors.</title>
        <authorList>
            <person name="Lin H."/>
            <person name="Kohout C."/>
            <person name="Waligurski E."/>
            <person name="Pamer E.G."/>
        </authorList>
    </citation>
    <scope>NUCLEOTIDE SEQUENCE</scope>
    <source>
        <strain evidence="2">DFI.7.46</strain>
    </source>
</reference>
<organism evidence="2 3">
    <name type="scientific">Varibaculum cambriense</name>
    <dbReference type="NCBI Taxonomy" id="184870"/>
    <lineage>
        <taxon>Bacteria</taxon>
        <taxon>Bacillati</taxon>
        <taxon>Actinomycetota</taxon>
        <taxon>Actinomycetes</taxon>
        <taxon>Actinomycetales</taxon>
        <taxon>Actinomycetaceae</taxon>
        <taxon>Varibaculum</taxon>
    </lineage>
</organism>